<keyword evidence="4" id="KW-1185">Reference proteome</keyword>
<dbReference type="SUPFAM" id="SSF56059">
    <property type="entry name" value="Glutathione synthetase ATP-binding domain-like"/>
    <property type="match status" value="1"/>
</dbReference>
<dbReference type="EMBL" id="FXUF01000013">
    <property type="protein sequence ID" value="SMP65613.1"/>
    <property type="molecule type" value="Genomic_DNA"/>
</dbReference>
<keyword evidence="1" id="KW-0067">ATP-binding</keyword>
<reference evidence="3" key="1">
    <citation type="submission" date="2017-05" db="EMBL/GenBank/DDBJ databases">
        <authorList>
            <person name="Varghese N."/>
            <person name="Submissions S."/>
        </authorList>
    </citation>
    <scope>NUCLEOTIDE SEQUENCE</scope>
    <source>
        <strain evidence="3">Su22</strain>
    </source>
</reference>
<dbReference type="PANTHER" id="PTHR39217">
    <property type="match status" value="1"/>
</dbReference>
<dbReference type="Gene3D" id="3.30.470.20">
    <property type="entry name" value="ATP-grasp fold, B domain"/>
    <property type="match status" value="1"/>
</dbReference>
<protein>
    <submittedName>
        <fullName evidence="3">Glutathione synthetase, ATP-grasp domain</fullName>
    </submittedName>
</protein>
<dbReference type="Gene3D" id="3.40.50.20">
    <property type="match status" value="1"/>
</dbReference>
<dbReference type="GO" id="GO:0005524">
    <property type="term" value="F:ATP binding"/>
    <property type="evidence" value="ECO:0007669"/>
    <property type="project" value="UniProtKB-UniRule"/>
</dbReference>
<dbReference type="InterPro" id="IPR013815">
    <property type="entry name" value="ATP_grasp_subdomain_1"/>
</dbReference>
<evidence type="ECO:0000313" key="3">
    <source>
        <dbReference type="EMBL" id="SMP65613.1"/>
    </source>
</evidence>
<evidence type="ECO:0000256" key="1">
    <source>
        <dbReference type="PROSITE-ProRule" id="PRU00409"/>
    </source>
</evidence>
<dbReference type="InterPro" id="IPR053191">
    <property type="entry name" value="DcsG_Biosynth_Enzyme"/>
</dbReference>
<dbReference type="PROSITE" id="PS50975">
    <property type="entry name" value="ATP_GRASP"/>
    <property type="match status" value="1"/>
</dbReference>
<keyword evidence="1" id="KW-0547">Nucleotide-binding</keyword>
<dbReference type="GO" id="GO:0004363">
    <property type="term" value="F:glutathione synthase activity"/>
    <property type="evidence" value="ECO:0007669"/>
    <property type="project" value="InterPro"/>
</dbReference>
<dbReference type="Proteomes" id="UP001158066">
    <property type="component" value="Unassembled WGS sequence"/>
</dbReference>
<name>A0AA45WXS1_9CLOT</name>
<sequence length="298" mass="33430">MNRKQSVAILVSEKYALTPHADDLALKEHLESFGLQATLVPWDDASVSFDAFDLAIVRSCWDYQHHVSAFLDRMQHIGQQCILVNPTATIVWNSDKRYLQEIAARGIPIVPCHFVDSADALTPNCWPFTAEKLIIKPTVSASGYDTHLVNAHDFSAIQECVRSFGEQKTAIIQPFISSVKTAGERSAVIIDGMPMFVMKKTPADEGFLVHEHWGGTYTETTLTEKDQLFLSRLVDVLNPMPLYMRVDFLYDHQGDPLLLELELIEPNLYLSRNPAGLELLGQAITRILSEPSHFSECS</sequence>
<dbReference type="Gene3D" id="3.30.1490.20">
    <property type="entry name" value="ATP-grasp fold, A domain"/>
    <property type="match status" value="1"/>
</dbReference>
<dbReference type="InterPro" id="IPR011761">
    <property type="entry name" value="ATP-grasp"/>
</dbReference>
<evidence type="ECO:0000259" key="2">
    <source>
        <dbReference type="PROSITE" id="PS50975"/>
    </source>
</evidence>
<dbReference type="AlphaFoldDB" id="A0AA45WXS1"/>
<dbReference type="GO" id="GO:0046872">
    <property type="term" value="F:metal ion binding"/>
    <property type="evidence" value="ECO:0007669"/>
    <property type="project" value="InterPro"/>
</dbReference>
<proteinExistence type="predicted"/>
<gene>
    <name evidence="3" type="ORF">SAMN06296020_1135</name>
</gene>
<dbReference type="Pfam" id="PF02955">
    <property type="entry name" value="GSH-S_ATP"/>
    <property type="match status" value="1"/>
</dbReference>
<comment type="caution">
    <text evidence="3">The sequence shown here is derived from an EMBL/GenBank/DDBJ whole genome shotgun (WGS) entry which is preliminary data.</text>
</comment>
<dbReference type="RefSeq" id="WP_283410158.1">
    <property type="nucleotide sequence ID" value="NZ_FXUF01000013.1"/>
</dbReference>
<evidence type="ECO:0000313" key="4">
    <source>
        <dbReference type="Proteomes" id="UP001158066"/>
    </source>
</evidence>
<accession>A0AA45WXS1</accession>
<dbReference type="PANTHER" id="PTHR39217:SF1">
    <property type="entry name" value="GLUTATHIONE SYNTHETASE"/>
    <property type="match status" value="1"/>
</dbReference>
<dbReference type="InterPro" id="IPR004218">
    <property type="entry name" value="GSHS_ATP-bd"/>
</dbReference>
<organism evidence="3 4">
    <name type="scientific">Anoxynatronum buryatiense</name>
    <dbReference type="NCBI Taxonomy" id="489973"/>
    <lineage>
        <taxon>Bacteria</taxon>
        <taxon>Bacillati</taxon>
        <taxon>Bacillota</taxon>
        <taxon>Clostridia</taxon>
        <taxon>Eubacteriales</taxon>
        <taxon>Clostridiaceae</taxon>
        <taxon>Anoxynatronum</taxon>
    </lineage>
</organism>
<feature type="domain" description="ATP-grasp" evidence="2">
    <location>
        <begin position="99"/>
        <end position="288"/>
    </location>
</feature>